<accession>A0ACB8S6Y9</accession>
<reference evidence="1" key="2">
    <citation type="journal article" date="2022" name="New Phytol.">
        <title>Evolutionary transition to the ectomycorrhizal habit in the genomes of a hyperdiverse lineage of mushroom-forming fungi.</title>
        <authorList>
            <person name="Looney B."/>
            <person name="Miyauchi S."/>
            <person name="Morin E."/>
            <person name="Drula E."/>
            <person name="Courty P.E."/>
            <person name="Kohler A."/>
            <person name="Kuo A."/>
            <person name="LaButti K."/>
            <person name="Pangilinan J."/>
            <person name="Lipzen A."/>
            <person name="Riley R."/>
            <person name="Andreopoulos W."/>
            <person name="He G."/>
            <person name="Johnson J."/>
            <person name="Nolan M."/>
            <person name="Tritt A."/>
            <person name="Barry K.W."/>
            <person name="Grigoriev I.V."/>
            <person name="Nagy L.G."/>
            <person name="Hibbett D."/>
            <person name="Henrissat B."/>
            <person name="Matheny P.B."/>
            <person name="Labbe J."/>
            <person name="Martin F.M."/>
        </authorList>
    </citation>
    <scope>NUCLEOTIDE SEQUENCE</scope>
    <source>
        <strain evidence="1">FP105234-sp</strain>
    </source>
</reference>
<keyword evidence="2" id="KW-1185">Reference proteome</keyword>
<evidence type="ECO:0000313" key="2">
    <source>
        <dbReference type="Proteomes" id="UP000814033"/>
    </source>
</evidence>
<dbReference type="EMBL" id="MU275849">
    <property type="protein sequence ID" value="KAI0051888.1"/>
    <property type="molecule type" value="Genomic_DNA"/>
</dbReference>
<proteinExistence type="predicted"/>
<gene>
    <name evidence="1" type="ORF">FA95DRAFT_145505</name>
</gene>
<name>A0ACB8S6Y9_9AGAM</name>
<sequence length="415" mass="46259">MASRLLRCSRPPRTRPPASRTNIALYHDYVRYATPGGAARIPLNSPKVIGVSVSRGERDYQEDFHSFATLSLNPDELRLTVQKHLSIDWDPHDIPKALARQAVFVGIYDGHGGSTASQFCRQELHGLFESCNKSQIPEMYAWIRELGGYFRRFKGGALAPWIPPSFDPEELDLHARATLAFFEVDRHLESEPVAKSSGCTASVAIMHSLDIPTEPFFASEKLALTVAHVGDTRILLCAVDHGRVHPMTENHRAEGRTESIRLRSMMGTGLMADSFGDTRWMGALQNTRSLGDLKWKRFGVTAEPDVRTKLLEGRSWAFMVFVSDGITSVVSDQEIVDLARDALDPKRAADRILAYAEEMGSGDNMTAIVVPLAGWGHVTGPDSTKSLREYRQTQMSELVFVIRPARRDADADDHW</sequence>
<protein>
    <submittedName>
        <fullName evidence="1">Protein serine/threonine phosphatase 2C</fullName>
    </submittedName>
</protein>
<reference evidence="1" key="1">
    <citation type="submission" date="2021-02" db="EMBL/GenBank/DDBJ databases">
        <authorList>
            <consortium name="DOE Joint Genome Institute"/>
            <person name="Ahrendt S."/>
            <person name="Looney B.P."/>
            <person name="Miyauchi S."/>
            <person name="Morin E."/>
            <person name="Drula E."/>
            <person name="Courty P.E."/>
            <person name="Chicoki N."/>
            <person name="Fauchery L."/>
            <person name="Kohler A."/>
            <person name="Kuo A."/>
            <person name="Labutti K."/>
            <person name="Pangilinan J."/>
            <person name="Lipzen A."/>
            <person name="Riley R."/>
            <person name="Andreopoulos W."/>
            <person name="He G."/>
            <person name="Johnson J."/>
            <person name="Barry K.W."/>
            <person name="Grigoriev I.V."/>
            <person name="Nagy L."/>
            <person name="Hibbett D."/>
            <person name="Henrissat B."/>
            <person name="Matheny P.B."/>
            <person name="Labbe J."/>
            <person name="Martin F."/>
        </authorList>
    </citation>
    <scope>NUCLEOTIDE SEQUENCE</scope>
    <source>
        <strain evidence="1">FP105234-sp</strain>
    </source>
</reference>
<dbReference type="Proteomes" id="UP000814033">
    <property type="component" value="Unassembled WGS sequence"/>
</dbReference>
<evidence type="ECO:0000313" key="1">
    <source>
        <dbReference type="EMBL" id="KAI0051888.1"/>
    </source>
</evidence>
<organism evidence="1 2">
    <name type="scientific">Auriscalpium vulgare</name>
    <dbReference type="NCBI Taxonomy" id="40419"/>
    <lineage>
        <taxon>Eukaryota</taxon>
        <taxon>Fungi</taxon>
        <taxon>Dikarya</taxon>
        <taxon>Basidiomycota</taxon>
        <taxon>Agaricomycotina</taxon>
        <taxon>Agaricomycetes</taxon>
        <taxon>Russulales</taxon>
        <taxon>Auriscalpiaceae</taxon>
        <taxon>Auriscalpium</taxon>
    </lineage>
</organism>
<comment type="caution">
    <text evidence="1">The sequence shown here is derived from an EMBL/GenBank/DDBJ whole genome shotgun (WGS) entry which is preliminary data.</text>
</comment>